<dbReference type="PANTHER" id="PTHR42824:SF1">
    <property type="entry name" value="GLUTAMINE AMIDOTRANSFERASE YAFJ-RELATED"/>
    <property type="match status" value="1"/>
</dbReference>
<evidence type="ECO:0000256" key="1">
    <source>
        <dbReference type="ARBA" id="ARBA00022962"/>
    </source>
</evidence>
<dbReference type="AlphaFoldDB" id="A0A2N3YIZ0"/>
<proteinExistence type="predicted"/>
<dbReference type="PROSITE" id="PS51278">
    <property type="entry name" value="GATASE_TYPE_2"/>
    <property type="match status" value="1"/>
</dbReference>
<dbReference type="InterPro" id="IPR029055">
    <property type="entry name" value="Ntn_hydrolases_N"/>
</dbReference>
<dbReference type="CDD" id="cd01908">
    <property type="entry name" value="YafJ"/>
    <property type="match status" value="1"/>
</dbReference>
<sequence>MCRLLAYASATPRTLAEMLGPEGLIQFTELSTRHADGWGNARAQGDRIVTEVEPAAARSSGRFAQLASSEATDLSLLHLRWATLGLPVAPQNTHPFTDGSVAFAHNGSVSPPSALEALISDRWKPLLRGDTDSERYFLALMSRLHGVEPTPESVATAYAELLTDIMTSFTYTSLNSMLITPDHLIVACAFDEAAEAKDEEPEYFRLRYRVQEDHVLVSSSGWGTGWNTLPNGHVLVVERGSLRTYEHALRAPSTRT</sequence>
<dbReference type="InterPro" id="IPR026869">
    <property type="entry name" value="EgtC-like"/>
</dbReference>
<comment type="caution">
    <text evidence="3">The sequence shown here is derived from an EMBL/GenBank/DDBJ whole genome shotgun (WGS) entry which is preliminary data.</text>
</comment>
<accession>A0A2N3YIZ0</accession>
<dbReference type="OrthoDB" id="9804310at2"/>
<keyword evidence="4" id="KW-1185">Reference proteome</keyword>
<gene>
    <name evidence="3" type="ORF">ATL31_1639</name>
</gene>
<dbReference type="Pfam" id="PF13230">
    <property type="entry name" value="GATase_4"/>
    <property type="match status" value="1"/>
</dbReference>
<feature type="domain" description="Glutamine amidotransferase type-2" evidence="2">
    <location>
        <begin position="2"/>
        <end position="256"/>
    </location>
</feature>
<protein>
    <submittedName>
        <fullName evidence="3">Putative glutamine amidotransferase</fullName>
    </submittedName>
</protein>
<name>A0A2N3YIZ0_9MICO</name>
<dbReference type="SUPFAM" id="SSF56235">
    <property type="entry name" value="N-terminal nucleophile aminohydrolases (Ntn hydrolases)"/>
    <property type="match status" value="1"/>
</dbReference>
<dbReference type="Gene3D" id="3.60.20.10">
    <property type="entry name" value="Glutamine Phosphoribosylpyrophosphate, subunit 1, domain 1"/>
    <property type="match status" value="1"/>
</dbReference>
<keyword evidence="3" id="KW-0808">Transferase</keyword>
<evidence type="ECO:0000313" key="3">
    <source>
        <dbReference type="EMBL" id="PKW26817.1"/>
    </source>
</evidence>
<reference evidence="3 4" key="1">
    <citation type="submission" date="2017-12" db="EMBL/GenBank/DDBJ databases">
        <title>Sequencing the genomes of 1000 Actinobacteria strains.</title>
        <authorList>
            <person name="Klenk H.-P."/>
        </authorList>
    </citation>
    <scope>NUCLEOTIDE SEQUENCE [LARGE SCALE GENOMIC DNA]</scope>
    <source>
        <strain evidence="3 4">DSM 12806</strain>
    </source>
</reference>
<keyword evidence="1 3" id="KW-0315">Glutamine amidotransferase</keyword>
<dbReference type="InterPro" id="IPR017932">
    <property type="entry name" value="GATase_2_dom"/>
</dbReference>
<dbReference type="EMBL" id="PJNE01000001">
    <property type="protein sequence ID" value="PKW26817.1"/>
    <property type="molecule type" value="Genomic_DNA"/>
</dbReference>
<dbReference type="PANTHER" id="PTHR42824">
    <property type="entry name" value="GLUTAMINE AMIDOTRANSFERASE"/>
    <property type="match status" value="1"/>
</dbReference>
<dbReference type="Proteomes" id="UP000233781">
    <property type="component" value="Unassembled WGS sequence"/>
</dbReference>
<dbReference type="GO" id="GO:0016740">
    <property type="term" value="F:transferase activity"/>
    <property type="evidence" value="ECO:0007669"/>
    <property type="project" value="UniProtKB-KW"/>
</dbReference>
<evidence type="ECO:0000259" key="2">
    <source>
        <dbReference type="PROSITE" id="PS51278"/>
    </source>
</evidence>
<dbReference type="RefSeq" id="WP_101395326.1">
    <property type="nucleotide sequence ID" value="NZ_PJNE01000001.1"/>
</dbReference>
<evidence type="ECO:0000313" key="4">
    <source>
        <dbReference type="Proteomes" id="UP000233781"/>
    </source>
</evidence>
<organism evidence="3 4">
    <name type="scientific">Phycicoccus duodecadis</name>
    <dbReference type="NCBI Taxonomy" id="173053"/>
    <lineage>
        <taxon>Bacteria</taxon>
        <taxon>Bacillati</taxon>
        <taxon>Actinomycetota</taxon>
        <taxon>Actinomycetes</taxon>
        <taxon>Micrococcales</taxon>
        <taxon>Intrasporangiaceae</taxon>
        <taxon>Phycicoccus</taxon>
    </lineage>
</organism>